<evidence type="ECO:0000313" key="2">
    <source>
        <dbReference type="EMBL" id="QIP15178.1"/>
    </source>
</evidence>
<keyword evidence="1" id="KW-0812">Transmembrane</keyword>
<evidence type="ECO:0000313" key="3">
    <source>
        <dbReference type="Proteomes" id="UP000501802"/>
    </source>
</evidence>
<feature type="transmembrane region" description="Helical" evidence="1">
    <location>
        <begin position="135"/>
        <end position="154"/>
    </location>
</feature>
<name>A0A6G9AS18_9BACT</name>
<keyword evidence="3" id="KW-1185">Reference proteome</keyword>
<dbReference type="EMBL" id="CP050063">
    <property type="protein sequence ID" value="QIP15178.1"/>
    <property type="molecule type" value="Genomic_DNA"/>
</dbReference>
<dbReference type="Proteomes" id="UP000501802">
    <property type="component" value="Chromosome"/>
</dbReference>
<accession>A0A6G9AS18</accession>
<proteinExistence type="predicted"/>
<keyword evidence="1" id="KW-1133">Transmembrane helix</keyword>
<organism evidence="2 3">
    <name type="scientific">Spirosoma aureum</name>
    <dbReference type="NCBI Taxonomy" id="2692134"/>
    <lineage>
        <taxon>Bacteria</taxon>
        <taxon>Pseudomonadati</taxon>
        <taxon>Bacteroidota</taxon>
        <taxon>Cytophagia</taxon>
        <taxon>Cytophagales</taxon>
        <taxon>Cytophagaceae</taxon>
        <taxon>Spirosoma</taxon>
    </lineage>
</organism>
<dbReference type="KEGG" id="spib:G8759_22405"/>
<evidence type="ECO:0000256" key="1">
    <source>
        <dbReference type="SAM" id="Phobius"/>
    </source>
</evidence>
<reference evidence="2 3" key="1">
    <citation type="submission" date="2020-03" db="EMBL/GenBank/DDBJ databases">
        <authorList>
            <person name="Kim M.K."/>
        </authorList>
    </citation>
    <scope>NUCLEOTIDE SEQUENCE [LARGE SCALE GENOMIC DNA]</scope>
    <source>
        <strain evidence="2 3">BT328</strain>
    </source>
</reference>
<sequence>MEDEKEDSLRKLIQKVELDEPGADFTDTIMKLVQAESELDSAKEAALSQLFQSYTLVEKPSAGFSGRVMSQVMVSPSKQFEPIISPRVWYMIAASLLFILLFCFLVLPTGPAQHTSSGLDRFLSSIEGSLESLPISYPFTIFAVSVLLVTDYYLRRKLNVDY</sequence>
<protein>
    <submittedName>
        <fullName evidence="2">Uncharacterized protein</fullName>
    </submittedName>
</protein>
<keyword evidence="1" id="KW-0472">Membrane</keyword>
<gene>
    <name evidence="2" type="ORF">G8759_22405</name>
</gene>
<dbReference type="RefSeq" id="WP_167212719.1">
    <property type="nucleotide sequence ID" value="NZ_CP050063.1"/>
</dbReference>
<feature type="transmembrane region" description="Helical" evidence="1">
    <location>
        <begin position="88"/>
        <end position="107"/>
    </location>
</feature>
<dbReference type="AlphaFoldDB" id="A0A6G9AS18"/>